<dbReference type="InterPro" id="IPR003599">
    <property type="entry name" value="Ig_sub"/>
</dbReference>
<dbReference type="GeneTree" id="ENSGT01110000267173"/>
<feature type="domain" description="Ig-like" evidence="3">
    <location>
        <begin position="34"/>
        <end position="115"/>
    </location>
</feature>
<keyword evidence="1" id="KW-0472">Membrane</keyword>
<dbReference type="CDD" id="cd00096">
    <property type="entry name" value="Ig"/>
    <property type="match status" value="1"/>
</dbReference>
<evidence type="ECO:0000256" key="1">
    <source>
        <dbReference type="SAM" id="Phobius"/>
    </source>
</evidence>
<keyword evidence="2" id="KW-0732">Signal</keyword>
<dbReference type="Gene3D" id="2.60.40.10">
    <property type="entry name" value="Immunoglobulins"/>
    <property type="match status" value="1"/>
</dbReference>
<dbReference type="PANTHER" id="PTHR47633">
    <property type="entry name" value="IMMUNOGLOBULIN"/>
    <property type="match status" value="1"/>
</dbReference>
<keyword evidence="1" id="KW-0812">Transmembrane</keyword>
<keyword evidence="5" id="KW-1185">Reference proteome</keyword>
<dbReference type="InterPro" id="IPR007110">
    <property type="entry name" value="Ig-like_dom"/>
</dbReference>
<dbReference type="FunFam" id="2.60.40.10:FF:000022">
    <property type="entry name" value="Cardiac titin"/>
    <property type="match status" value="1"/>
</dbReference>
<dbReference type="PANTHER" id="PTHR47633:SF16">
    <property type="entry name" value="CAVP-TARGET PROTEIN-LIKE"/>
    <property type="match status" value="1"/>
</dbReference>
<dbReference type="InterPro" id="IPR036179">
    <property type="entry name" value="Ig-like_dom_sf"/>
</dbReference>
<dbReference type="SMART" id="SM00409">
    <property type="entry name" value="IG"/>
    <property type="match status" value="1"/>
</dbReference>
<dbReference type="Ensembl" id="ENSECRT00000012139.1">
    <property type="protein sequence ID" value="ENSECRP00000011943.1"/>
    <property type="gene ID" value="ENSECRG00000007905.1"/>
</dbReference>
<dbReference type="SMART" id="SM00408">
    <property type="entry name" value="IGc2"/>
    <property type="match status" value="1"/>
</dbReference>
<name>A0A8C4S444_ERPCA</name>
<evidence type="ECO:0000313" key="4">
    <source>
        <dbReference type="Ensembl" id="ENSECRP00000011943.1"/>
    </source>
</evidence>
<dbReference type="AlphaFoldDB" id="A0A8C4S444"/>
<reference evidence="4" key="1">
    <citation type="submission" date="2021-06" db="EMBL/GenBank/DDBJ databases">
        <authorList>
            <consortium name="Wellcome Sanger Institute Data Sharing"/>
        </authorList>
    </citation>
    <scope>NUCLEOTIDE SEQUENCE [LARGE SCALE GENOMIC DNA]</scope>
</reference>
<dbReference type="InterPro" id="IPR003598">
    <property type="entry name" value="Ig_sub2"/>
</dbReference>
<keyword evidence="1" id="KW-1133">Transmembrane helix</keyword>
<evidence type="ECO:0000259" key="3">
    <source>
        <dbReference type="PROSITE" id="PS50835"/>
    </source>
</evidence>
<dbReference type="GO" id="GO:0004672">
    <property type="term" value="F:protein kinase activity"/>
    <property type="evidence" value="ECO:0007669"/>
    <property type="project" value="TreeGrafter"/>
</dbReference>
<feature type="signal peptide" evidence="2">
    <location>
        <begin position="1"/>
        <end position="30"/>
    </location>
</feature>
<evidence type="ECO:0000256" key="2">
    <source>
        <dbReference type="SAM" id="SignalP"/>
    </source>
</evidence>
<proteinExistence type="predicted"/>
<dbReference type="Proteomes" id="UP000694620">
    <property type="component" value="Chromosome 8"/>
</dbReference>
<dbReference type="PROSITE" id="PS50835">
    <property type="entry name" value="IG_LIKE"/>
    <property type="match status" value="1"/>
</dbReference>
<organism evidence="4 5">
    <name type="scientific">Erpetoichthys calabaricus</name>
    <name type="common">Rope fish</name>
    <name type="synonym">Calamoichthys calabaricus</name>
    <dbReference type="NCBI Taxonomy" id="27687"/>
    <lineage>
        <taxon>Eukaryota</taxon>
        <taxon>Metazoa</taxon>
        <taxon>Chordata</taxon>
        <taxon>Craniata</taxon>
        <taxon>Vertebrata</taxon>
        <taxon>Euteleostomi</taxon>
        <taxon>Actinopterygii</taxon>
        <taxon>Polypteriformes</taxon>
        <taxon>Polypteridae</taxon>
        <taxon>Erpetoichthys</taxon>
    </lineage>
</organism>
<accession>A0A8C4S444</accession>
<reference evidence="4" key="3">
    <citation type="submission" date="2025-09" db="UniProtKB">
        <authorList>
            <consortium name="Ensembl"/>
        </authorList>
    </citation>
    <scope>IDENTIFICATION</scope>
</reference>
<reference evidence="4" key="2">
    <citation type="submission" date="2025-08" db="UniProtKB">
        <authorList>
            <consortium name="Ensembl"/>
        </authorList>
    </citation>
    <scope>IDENTIFICATION</scope>
</reference>
<evidence type="ECO:0000313" key="5">
    <source>
        <dbReference type="Proteomes" id="UP000694620"/>
    </source>
</evidence>
<dbReference type="SUPFAM" id="SSF48726">
    <property type="entry name" value="Immunoglobulin"/>
    <property type="match status" value="1"/>
</dbReference>
<dbReference type="InterPro" id="IPR013098">
    <property type="entry name" value="Ig_I-set"/>
</dbReference>
<protein>
    <recommendedName>
        <fullName evidence="3">Ig-like domain-containing protein</fullName>
    </recommendedName>
</protein>
<feature type="transmembrane region" description="Helical" evidence="1">
    <location>
        <begin position="117"/>
        <end position="139"/>
    </location>
</feature>
<sequence>KSRASRWANPCFLSALIRSFFNLHCSVTDAKTPPTFTRKLTSMQGIVDVIELTCHVTGTSPMKVTWSKDNKDIRTGGNYRIGLADDTPKLIILKASYGDTGSYTCTVSNEAGTASSVWFFLIACFNIYIYIFNLLLATIKTEDLFPLF</sequence>
<dbReference type="InterPro" id="IPR013783">
    <property type="entry name" value="Ig-like_fold"/>
</dbReference>
<feature type="chain" id="PRO_5034529857" description="Ig-like domain-containing protein" evidence="2">
    <location>
        <begin position="31"/>
        <end position="148"/>
    </location>
</feature>
<dbReference type="Pfam" id="PF07679">
    <property type="entry name" value="I-set"/>
    <property type="match status" value="1"/>
</dbReference>